<dbReference type="Proteomes" id="UP001200145">
    <property type="component" value="Unassembled WGS sequence"/>
</dbReference>
<keyword evidence="2" id="KW-0560">Oxidoreductase</keyword>
<keyword evidence="3" id="KW-1185">Reference proteome</keyword>
<dbReference type="Pfam" id="PF03992">
    <property type="entry name" value="ABM"/>
    <property type="match status" value="1"/>
</dbReference>
<evidence type="ECO:0000313" key="2">
    <source>
        <dbReference type="EMBL" id="MCF1715086.1"/>
    </source>
</evidence>
<evidence type="ECO:0000313" key="3">
    <source>
        <dbReference type="Proteomes" id="UP001200145"/>
    </source>
</evidence>
<dbReference type="InterPro" id="IPR050744">
    <property type="entry name" value="AI-2_Isomerase_LsrG"/>
</dbReference>
<dbReference type="PANTHER" id="PTHR33336:SF3">
    <property type="entry name" value="ABM DOMAIN-CONTAINING PROTEIN"/>
    <property type="match status" value="1"/>
</dbReference>
<dbReference type="PROSITE" id="PS51725">
    <property type="entry name" value="ABM"/>
    <property type="match status" value="1"/>
</dbReference>
<dbReference type="InterPro" id="IPR007138">
    <property type="entry name" value="ABM_dom"/>
</dbReference>
<accession>A0ABS9BHA8</accession>
<feature type="domain" description="ABM" evidence="1">
    <location>
        <begin position="1"/>
        <end position="93"/>
    </location>
</feature>
<sequence>MVRLAKIEVDPTQVEVYNKALREQMQVAIIKEPGVLTYYAVAEKTAPHRITILEIYADSSAYLSHIKTAHFLKYKETVKDMVKSLELIDVSIIGVARKPEDK</sequence>
<dbReference type="PANTHER" id="PTHR33336">
    <property type="entry name" value="QUINOL MONOOXYGENASE YGIN-RELATED"/>
    <property type="match status" value="1"/>
</dbReference>
<dbReference type="Gene3D" id="3.30.70.100">
    <property type="match status" value="1"/>
</dbReference>
<dbReference type="GO" id="GO:0004497">
    <property type="term" value="F:monooxygenase activity"/>
    <property type="evidence" value="ECO:0007669"/>
    <property type="project" value="UniProtKB-KW"/>
</dbReference>
<evidence type="ECO:0000259" key="1">
    <source>
        <dbReference type="PROSITE" id="PS51725"/>
    </source>
</evidence>
<reference evidence="2 3" key="1">
    <citation type="submission" date="2022-01" db="EMBL/GenBank/DDBJ databases">
        <title>Flavihumibacter sp. nov., isolated from sediment of a river.</title>
        <authorList>
            <person name="Liu H."/>
        </authorList>
    </citation>
    <scope>NUCLEOTIDE SEQUENCE [LARGE SCALE GENOMIC DNA]</scope>
    <source>
        <strain evidence="2 3">RY-1</strain>
    </source>
</reference>
<keyword evidence="2" id="KW-0503">Monooxygenase</keyword>
<organism evidence="2 3">
    <name type="scientific">Flavihumibacter fluminis</name>
    <dbReference type="NCBI Taxonomy" id="2909236"/>
    <lineage>
        <taxon>Bacteria</taxon>
        <taxon>Pseudomonadati</taxon>
        <taxon>Bacteroidota</taxon>
        <taxon>Chitinophagia</taxon>
        <taxon>Chitinophagales</taxon>
        <taxon>Chitinophagaceae</taxon>
        <taxon>Flavihumibacter</taxon>
    </lineage>
</organism>
<dbReference type="RefSeq" id="WP_234866036.1">
    <property type="nucleotide sequence ID" value="NZ_JAKEVY010000002.1"/>
</dbReference>
<dbReference type="SUPFAM" id="SSF54909">
    <property type="entry name" value="Dimeric alpha+beta barrel"/>
    <property type="match status" value="1"/>
</dbReference>
<proteinExistence type="predicted"/>
<comment type="caution">
    <text evidence="2">The sequence shown here is derived from an EMBL/GenBank/DDBJ whole genome shotgun (WGS) entry which is preliminary data.</text>
</comment>
<dbReference type="EMBL" id="JAKEVY010000002">
    <property type="protein sequence ID" value="MCF1715086.1"/>
    <property type="molecule type" value="Genomic_DNA"/>
</dbReference>
<dbReference type="InterPro" id="IPR011008">
    <property type="entry name" value="Dimeric_a/b-barrel"/>
</dbReference>
<protein>
    <submittedName>
        <fullName evidence="2">Antibiotic biosynthesis monooxygenase</fullName>
    </submittedName>
</protein>
<name>A0ABS9BHA8_9BACT</name>
<gene>
    <name evidence="2" type="ORF">L0U88_10660</name>
</gene>